<keyword evidence="4" id="KW-0808">Transferase</keyword>
<dbReference type="Ensembl" id="ENSCSAVT00000000954.1">
    <property type="protein sequence ID" value="ENSCSAVP00000000944.1"/>
    <property type="gene ID" value="ENSCSAVG00000000532.1"/>
</dbReference>
<name>H2Y6J6_CIOSA</name>
<dbReference type="STRING" id="51511.ENSCSAVP00000000944"/>
<reference evidence="8" key="1">
    <citation type="submission" date="2003-08" db="EMBL/GenBank/DDBJ databases">
        <authorList>
            <person name="Birren B."/>
            <person name="Nusbaum C."/>
            <person name="Abebe A."/>
            <person name="Abouelleil A."/>
            <person name="Adekoya E."/>
            <person name="Ait-zahra M."/>
            <person name="Allen N."/>
            <person name="Allen T."/>
            <person name="An P."/>
            <person name="Anderson M."/>
            <person name="Anderson S."/>
            <person name="Arachchi H."/>
            <person name="Armbruster J."/>
            <person name="Bachantsang P."/>
            <person name="Baldwin J."/>
            <person name="Barry A."/>
            <person name="Bayul T."/>
            <person name="Blitshsteyn B."/>
            <person name="Bloom T."/>
            <person name="Blye J."/>
            <person name="Boguslavskiy L."/>
            <person name="Borowsky M."/>
            <person name="Boukhgalter B."/>
            <person name="Brunache A."/>
            <person name="Butler J."/>
            <person name="Calixte N."/>
            <person name="Calvo S."/>
            <person name="Camarata J."/>
            <person name="Campo K."/>
            <person name="Chang J."/>
            <person name="Cheshatsang Y."/>
            <person name="Citroen M."/>
            <person name="Collymore A."/>
            <person name="Considine T."/>
            <person name="Cook A."/>
            <person name="Cooke P."/>
            <person name="Corum B."/>
            <person name="Cuomo C."/>
            <person name="David R."/>
            <person name="Dawoe T."/>
            <person name="Degray S."/>
            <person name="Dodge S."/>
            <person name="Dooley K."/>
            <person name="Dorje P."/>
            <person name="Dorjee K."/>
            <person name="Dorris L."/>
            <person name="Duffey N."/>
            <person name="Dupes A."/>
            <person name="Elkins T."/>
            <person name="Engels R."/>
            <person name="Erickson J."/>
            <person name="Farina A."/>
            <person name="Faro S."/>
            <person name="Ferreira P."/>
            <person name="Fischer H."/>
            <person name="Fitzgerald M."/>
            <person name="Foley K."/>
            <person name="Gage D."/>
            <person name="Galagan J."/>
            <person name="Gearin G."/>
            <person name="Gnerre S."/>
            <person name="Gnirke A."/>
            <person name="Goyette A."/>
            <person name="Graham J."/>
            <person name="Grandbois E."/>
            <person name="Gyaltsen K."/>
            <person name="Hafez N."/>
            <person name="Hagopian D."/>
            <person name="Hagos B."/>
            <person name="Hall J."/>
            <person name="Hatcher B."/>
            <person name="Heller A."/>
            <person name="Higgins H."/>
            <person name="Honan T."/>
            <person name="Horn A."/>
            <person name="Houde N."/>
            <person name="Hughes L."/>
            <person name="Hulme W."/>
            <person name="Husby E."/>
            <person name="Iliev I."/>
            <person name="Jaffe D."/>
            <person name="Jones C."/>
            <person name="Kamal M."/>
            <person name="Kamat A."/>
            <person name="Kamvysselis M."/>
            <person name="Karlsson E."/>
            <person name="Kells C."/>
            <person name="Kieu A."/>
            <person name="Kisner P."/>
            <person name="Kodira C."/>
            <person name="Kulbokas E."/>
            <person name="Labutti K."/>
            <person name="Lama D."/>
            <person name="Landers T."/>
            <person name="Leger J."/>
            <person name="Levine S."/>
            <person name="Lewis D."/>
            <person name="Lewis T."/>
            <person name="Lindblad-toh K."/>
            <person name="Liu X."/>
            <person name="Lokyitsang T."/>
            <person name="Lokyitsang Y."/>
            <person name="Lucien O."/>
            <person name="Lui A."/>
            <person name="Ma L.J."/>
            <person name="Mabbitt R."/>
            <person name="Macdonald J."/>
            <person name="Maclean C."/>
            <person name="Major J."/>
            <person name="Manning J."/>
            <person name="Marabella R."/>
            <person name="Maru K."/>
            <person name="Matthews C."/>
            <person name="Mauceli E."/>
            <person name="Mccarthy M."/>
            <person name="Mcdonough S."/>
            <person name="Mcghee T."/>
            <person name="Meldrim J."/>
            <person name="Meneus L."/>
            <person name="Mesirov J."/>
            <person name="Mihalev A."/>
            <person name="Mihova T."/>
            <person name="Mikkelsen T."/>
            <person name="Mlenga V."/>
            <person name="Moru K."/>
            <person name="Mozes J."/>
            <person name="Mulrain L."/>
            <person name="Munson G."/>
            <person name="Naylor J."/>
            <person name="Newes C."/>
            <person name="Nguyen C."/>
            <person name="Nguyen N."/>
            <person name="Nguyen T."/>
            <person name="Nicol R."/>
            <person name="Nielsen C."/>
            <person name="Nizzari M."/>
            <person name="Norbu C."/>
            <person name="Norbu N."/>
            <person name="O'donnell P."/>
            <person name="Okoawo O."/>
            <person name="O'leary S."/>
            <person name="Omotosho B."/>
            <person name="O'neill K."/>
            <person name="Osman S."/>
            <person name="Parker S."/>
            <person name="Perrin D."/>
            <person name="Phunkhang P."/>
            <person name="Piqani B."/>
            <person name="Purcell S."/>
            <person name="Rachupka T."/>
            <person name="Ramasamy U."/>
            <person name="Rameau R."/>
            <person name="Ray V."/>
            <person name="Raymond C."/>
            <person name="Retta R."/>
            <person name="Richardson S."/>
            <person name="Rise C."/>
            <person name="Rodriguez J."/>
            <person name="Rogers J."/>
            <person name="Rogov P."/>
            <person name="Rutman M."/>
            <person name="Schupbach R."/>
            <person name="Seaman C."/>
            <person name="Settipalli S."/>
            <person name="Sharpe T."/>
            <person name="Sheridan J."/>
            <person name="Sherpa N."/>
            <person name="Shi J."/>
            <person name="Smirnov S."/>
            <person name="Smith C."/>
            <person name="Sougnez C."/>
            <person name="Spencer B."/>
            <person name="Stalker J."/>
            <person name="Stange-thomann N."/>
            <person name="Stavropoulos S."/>
            <person name="Stetson K."/>
            <person name="Stone C."/>
            <person name="Stone S."/>
            <person name="Stubbs M."/>
            <person name="Talamas J."/>
            <person name="Tchuinga P."/>
            <person name="Tenzing P."/>
            <person name="Tesfaye S."/>
            <person name="Theodore J."/>
            <person name="Thoulutsang Y."/>
            <person name="Topham K."/>
            <person name="Towey S."/>
            <person name="Tsamla T."/>
            <person name="Tsomo N."/>
            <person name="Vallee D."/>
            <person name="Vassiliev H."/>
            <person name="Venkataraman V."/>
            <person name="Vinson J."/>
            <person name="Vo A."/>
            <person name="Wade C."/>
            <person name="Wang S."/>
            <person name="Wangchuk T."/>
            <person name="Wangdi T."/>
            <person name="Whittaker C."/>
            <person name="Wilkinson J."/>
            <person name="Wu Y."/>
            <person name="Wyman D."/>
            <person name="Yadav S."/>
            <person name="Yang S."/>
            <person name="Yang X."/>
            <person name="Yeager S."/>
            <person name="Yee E."/>
            <person name="Young G."/>
            <person name="Zainoun J."/>
            <person name="Zembeck L."/>
            <person name="Zimmer A."/>
            <person name="Zody M."/>
            <person name="Lander E."/>
        </authorList>
    </citation>
    <scope>NUCLEOTIDE SEQUENCE [LARGE SCALE GENOMIC DNA]</scope>
</reference>
<dbReference type="Pfam" id="PF10408">
    <property type="entry name" value="Ufd2P_core"/>
    <property type="match status" value="1"/>
</dbReference>
<dbReference type="PANTHER" id="PTHR13931:SF16">
    <property type="entry name" value="UBIQUITIN CONJUGATION FACTOR E4 A"/>
    <property type="match status" value="1"/>
</dbReference>
<dbReference type="GO" id="GO:0034450">
    <property type="term" value="F:ubiquitin-ubiquitin ligase activity"/>
    <property type="evidence" value="ECO:0007669"/>
    <property type="project" value="InterPro"/>
</dbReference>
<dbReference type="GO" id="GO:0000209">
    <property type="term" value="P:protein polyubiquitination"/>
    <property type="evidence" value="ECO:0007669"/>
    <property type="project" value="TreeGrafter"/>
</dbReference>
<dbReference type="GO" id="GO:0005634">
    <property type="term" value="C:nucleus"/>
    <property type="evidence" value="ECO:0007669"/>
    <property type="project" value="TreeGrafter"/>
</dbReference>
<dbReference type="InterPro" id="IPR019474">
    <property type="entry name" value="Ub_conjug_fac_E4_core"/>
</dbReference>
<dbReference type="EC" id="2.3.2.27" evidence="3"/>
<sequence length="157" mass="18602">SSFVDFQHVAYLTTSVVHLFVDIEFTDDPHQFEQKFNYRRPLYPILRFLWDEEQGRGKQAIREKALEALQNIEATKPPLLLSFINLFLNDSIFLIDEAIDHMRQIKVQEQERDEGEWEQLAPQEKNEKEMNLQQLVSIARFHNIMSNETVEALSYMS</sequence>
<evidence type="ECO:0000256" key="1">
    <source>
        <dbReference type="ARBA" id="ARBA00000900"/>
    </source>
</evidence>
<dbReference type="GO" id="GO:0006511">
    <property type="term" value="P:ubiquitin-dependent protein catabolic process"/>
    <property type="evidence" value="ECO:0007669"/>
    <property type="project" value="InterPro"/>
</dbReference>
<dbReference type="eggNOG" id="KOG2042">
    <property type="taxonomic scope" value="Eukaryota"/>
</dbReference>
<proteinExistence type="predicted"/>
<dbReference type="GO" id="GO:0005737">
    <property type="term" value="C:cytoplasm"/>
    <property type="evidence" value="ECO:0007669"/>
    <property type="project" value="TreeGrafter"/>
</dbReference>
<evidence type="ECO:0000256" key="4">
    <source>
        <dbReference type="ARBA" id="ARBA00022679"/>
    </source>
</evidence>
<dbReference type="InterPro" id="IPR045132">
    <property type="entry name" value="UBE4"/>
</dbReference>
<evidence type="ECO:0000313" key="7">
    <source>
        <dbReference type="Ensembl" id="ENSCSAVP00000000944.1"/>
    </source>
</evidence>
<keyword evidence="8" id="KW-1185">Reference proteome</keyword>
<feature type="domain" description="Ubiquitin conjugation factor E4 core" evidence="6">
    <location>
        <begin position="8"/>
        <end position="157"/>
    </location>
</feature>
<dbReference type="PANTHER" id="PTHR13931">
    <property type="entry name" value="UBIQUITINATION FACTOR E4"/>
    <property type="match status" value="1"/>
</dbReference>
<reference evidence="7" key="2">
    <citation type="submission" date="2025-08" db="UniProtKB">
        <authorList>
            <consortium name="Ensembl"/>
        </authorList>
    </citation>
    <scope>IDENTIFICATION</scope>
</reference>
<protein>
    <recommendedName>
        <fullName evidence="3">RING-type E3 ubiquitin transferase</fullName>
        <ecNumber evidence="3">2.3.2.27</ecNumber>
    </recommendedName>
</protein>
<dbReference type="UniPathway" id="UPA00143"/>
<dbReference type="Proteomes" id="UP000007875">
    <property type="component" value="Unassembled WGS sequence"/>
</dbReference>
<dbReference type="GO" id="GO:0000151">
    <property type="term" value="C:ubiquitin ligase complex"/>
    <property type="evidence" value="ECO:0007669"/>
    <property type="project" value="InterPro"/>
</dbReference>
<keyword evidence="5" id="KW-0833">Ubl conjugation pathway</keyword>
<comment type="pathway">
    <text evidence="2">Protein modification; protein ubiquitination.</text>
</comment>
<dbReference type="HOGENOM" id="CLU_1681858_0_0_1"/>
<dbReference type="AlphaFoldDB" id="H2Y6J6"/>
<comment type="catalytic activity">
    <reaction evidence="1">
        <text>S-ubiquitinyl-[E2 ubiquitin-conjugating enzyme]-L-cysteine + [acceptor protein]-L-lysine = [E2 ubiquitin-conjugating enzyme]-L-cysteine + N(6)-ubiquitinyl-[acceptor protein]-L-lysine.</text>
        <dbReference type="EC" id="2.3.2.27"/>
    </reaction>
</comment>
<reference evidence="7" key="3">
    <citation type="submission" date="2025-09" db="UniProtKB">
        <authorList>
            <consortium name="Ensembl"/>
        </authorList>
    </citation>
    <scope>IDENTIFICATION</scope>
</reference>
<evidence type="ECO:0000313" key="8">
    <source>
        <dbReference type="Proteomes" id="UP000007875"/>
    </source>
</evidence>
<accession>H2Y6J6</accession>
<evidence type="ECO:0000259" key="6">
    <source>
        <dbReference type="Pfam" id="PF10408"/>
    </source>
</evidence>
<dbReference type="GeneTree" id="ENSGT00390000009300"/>
<evidence type="ECO:0000256" key="3">
    <source>
        <dbReference type="ARBA" id="ARBA00012483"/>
    </source>
</evidence>
<organism evidence="7 8">
    <name type="scientific">Ciona savignyi</name>
    <name type="common">Pacific transparent sea squirt</name>
    <dbReference type="NCBI Taxonomy" id="51511"/>
    <lineage>
        <taxon>Eukaryota</taxon>
        <taxon>Metazoa</taxon>
        <taxon>Chordata</taxon>
        <taxon>Tunicata</taxon>
        <taxon>Ascidiacea</taxon>
        <taxon>Phlebobranchia</taxon>
        <taxon>Cionidae</taxon>
        <taxon>Ciona</taxon>
    </lineage>
</organism>
<evidence type="ECO:0000256" key="2">
    <source>
        <dbReference type="ARBA" id="ARBA00004906"/>
    </source>
</evidence>
<dbReference type="GO" id="GO:0036503">
    <property type="term" value="P:ERAD pathway"/>
    <property type="evidence" value="ECO:0007669"/>
    <property type="project" value="InterPro"/>
</dbReference>
<evidence type="ECO:0000256" key="5">
    <source>
        <dbReference type="ARBA" id="ARBA00022786"/>
    </source>
</evidence>
<dbReference type="InParanoid" id="H2Y6J6"/>